<dbReference type="SMART" id="SM00409">
    <property type="entry name" value="IG"/>
    <property type="match status" value="2"/>
</dbReference>
<dbReference type="PANTHER" id="PTHR44427">
    <property type="entry name" value="CARCINOEMBRYONIC ANTIGEN-RELATED CELL ADHESION MOLECULE 19"/>
    <property type="match status" value="1"/>
</dbReference>
<dbReference type="PROSITE" id="PS50835">
    <property type="entry name" value="IG_LIKE"/>
    <property type="match status" value="1"/>
</dbReference>
<feature type="transmembrane region" description="Helical" evidence="6">
    <location>
        <begin position="232"/>
        <end position="253"/>
    </location>
</feature>
<dbReference type="AlphaFoldDB" id="A0AAV7Q0Z6"/>
<feature type="compositionally biased region" description="Low complexity" evidence="5">
    <location>
        <begin position="292"/>
        <end position="301"/>
    </location>
</feature>
<comment type="similarity">
    <text evidence="4">Belongs to the immunoglobulin superfamily. CEA family.</text>
</comment>
<dbReference type="SMART" id="SM00408">
    <property type="entry name" value="IGc2"/>
    <property type="match status" value="2"/>
</dbReference>
<evidence type="ECO:0000256" key="3">
    <source>
        <dbReference type="ARBA" id="ARBA00023319"/>
    </source>
</evidence>
<dbReference type="Proteomes" id="UP001066276">
    <property type="component" value="Chromosome 7"/>
</dbReference>
<accession>A0AAV7Q0Z6</accession>
<keyword evidence="9" id="KW-1185">Reference proteome</keyword>
<name>A0AAV7Q0Z6_PLEWA</name>
<reference evidence="8" key="1">
    <citation type="journal article" date="2022" name="bioRxiv">
        <title>Sequencing and chromosome-scale assembly of the giantPleurodeles waltlgenome.</title>
        <authorList>
            <person name="Brown T."/>
            <person name="Elewa A."/>
            <person name="Iarovenko S."/>
            <person name="Subramanian E."/>
            <person name="Araus A.J."/>
            <person name="Petzold A."/>
            <person name="Susuki M."/>
            <person name="Suzuki K.-i.T."/>
            <person name="Hayashi T."/>
            <person name="Toyoda A."/>
            <person name="Oliveira C."/>
            <person name="Osipova E."/>
            <person name="Leigh N.D."/>
            <person name="Simon A."/>
            <person name="Yun M.H."/>
        </authorList>
    </citation>
    <scope>NUCLEOTIDE SEQUENCE</scope>
    <source>
        <strain evidence="8">20211129_DDA</strain>
        <tissue evidence="8">Liver</tissue>
    </source>
</reference>
<keyword evidence="6" id="KW-0472">Membrane</keyword>
<protein>
    <recommendedName>
        <fullName evidence="7">Ig-like domain-containing protein</fullName>
    </recommendedName>
</protein>
<dbReference type="SUPFAM" id="SSF48726">
    <property type="entry name" value="Immunoglobulin"/>
    <property type="match status" value="2"/>
</dbReference>
<keyword evidence="3" id="KW-0393">Immunoglobulin domain</keyword>
<comment type="caution">
    <text evidence="8">The sequence shown here is derived from an EMBL/GenBank/DDBJ whole genome shotgun (WGS) entry which is preliminary data.</text>
</comment>
<sequence length="321" mass="34519">MKYQIAIFASLCVWPQRTATQGPGAGVVTAAVGQTVTLTAPVTAGILAFAWHRGTVVTNRQLILSYLLLDPTLTTGPEFTGRENLSSDGTLDIRDLRTSDSGIYTVSMTSNTAAIRTGNQQLRVYEPVTKPTVKYVSPQLVENRCPVEITCDTPSMPVTILWSFNGSPTLPGNIILSADNRTLTISNVPRDDSGIYQCVALNPVSISTSDPQTLTVICSACPIPGSCWQTTLGVACGVLLGAAIIVAGVAVHYERRLKQKGTSKDENLYQNASVIKNPDTQVENMRKGRNGQSASQDSAADSTYMDLKHADLSIYEPIRRP</sequence>
<keyword evidence="6" id="KW-1133">Transmembrane helix</keyword>
<evidence type="ECO:0000256" key="6">
    <source>
        <dbReference type="SAM" id="Phobius"/>
    </source>
</evidence>
<evidence type="ECO:0000256" key="4">
    <source>
        <dbReference type="ARBA" id="ARBA00038222"/>
    </source>
</evidence>
<evidence type="ECO:0000259" key="7">
    <source>
        <dbReference type="PROSITE" id="PS50835"/>
    </source>
</evidence>
<evidence type="ECO:0000313" key="8">
    <source>
        <dbReference type="EMBL" id="KAJ1133226.1"/>
    </source>
</evidence>
<keyword evidence="2" id="KW-0325">Glycoprotein</keyword>
<organism evidence="8 9">
    <name type="scientific">Pleurodeles waltl</name>
    <name type="common">Iberian ribbed newt</name>
    <dbReference type="NCBI Taxonomy" id="8319"/>
    <lineage>
        <taxon>Eukaryota</taxon>
        <taxon>Metazoa</taxon>
        <taxon>Chordata</taxon>
        <taxon>Craniata</taxon>
        <taxon>Vertebrata</taxon>
        <taxon>Euteleostomi</taxon>
        <taxon>Amphibia</taxon>
        <taxon>Batrachia</taxon>
        <taxon>Caudata</taxon>
        <taxon>Salamandroidea</taxon>
        <taxon>Salamandridae</taxon>
        <taxon>Pleurodelinae</taxon>
        <taxon>Pleurodeles</taxon>
    </lineage>
</organism>
<dbReference type="InterPro" id="IPR007110">
    <property type="entry name" value="Ig-like_dom"/>
</dbReference>
<dbReference type="Pfam" id="PF07686">
    <property type="entry name" value="V-set"/>
    <property type="match status" value="1"/>
</dbReference>
<keyword evidence="1" id="KW-0732">Signal</keyword>
<evidence type="ECO:0000256" key="1">
    <source>
        <dbReference type="ARBA" id="ARBA00022729"/>
    </source>
</evidence>
<dbReference type="InterPro" id="IPR003598">
    <property type="entry name" value="Ig_sub2"/>
</dbReference>
<dbReference type="InterPro" id="IPR003599">
    <property type="entry name" value="Ig_sub"/>
</dbReference>
<evidence type="ECO:0000256" key="5">
    <source>
        <dbReference type="SAM" id="MobiDB-lite"/>
    </source>
</evidence>
<feature type="compositionally biased region" description="Polar residues" evidence="5">
    <location>
        <begin position="273"/>
        <end position="283"/>
    </location>
</feature>
<evidence type="ECO:0000256" key="2">
    <source>
        <dbReference type="ARBA" id="ARBA00023180"/>
    </source>
</evidence>
<dbReference type="InterPro" id="IPR036179">
    <property type="entry name" value="Ig-like_dom_sf"/>
</dbReference>
<dbReference type="InterPro" id="IPR050831">
    <property type="entry name" value="CEA_cell_adhesion"/>
</dbReference>
<gene>
    <name evidence="8" type="ORF">NDU88_011523</name>
</gene>
<dbReference type="InterPro" id="IPR013106">
    <property type="entry name" value="Ig_V-set"/>
</dbReference>
<feature type="domain" description="Ig-like" evidence="7">
    <location>
        <begin position="131"/>
        <end position="215"/>
    </location>
</feature>
<dbReference type="PANTHER" id="PTHR44427:SF1">
    <property type="entry name" value="CARCINOEMBRYONIC ANTIGEN-RELATED CELL ADHESION MOLECULE 1"/>
    <property type="match status" value="1"/>
</dbReference>
<dbReference type="Pfam" id="PF13927">
    <property type="entry name" value="Ig_3"/>
    <property type="match status" value="1"/>
</dbReference>
<dbReference type="InterPro" id="IPR013783">
    <property type="entry name" value="Ig-like_fold"/>
</dbReference>
<evidence type="ECO:0000313" key="9">
    <source>
        <dbReference type="Proteomes" id="UP001066276"/>
    </source>
</evidence>
<dbReference type="Gene3D" id="2.60.40.10">
    <property type="entry name" value="Immunoglobulins"/>
    <property type="match status" value="2"/>
</dbReference>
<keyword evidence="6" id="KW-0812">Transmembrane</keyword>
<proteinExistence type="inferred from homology"/>
<feature type="region of interest" description="Disordered" evidence="5">
    <location>
        <begin position="273"/>
        <end position="301"/>
    </location>
</feature>
<dbReference type="EMBL" id="JANPWB010000011">
    <property type="protein sequence ID" value="KAJ1133226.1"/>
    <property type="molecule type" value="Genomic_DNA"/>
</dbReference>